<evidence type="ECO:0000313" key="3">
    <source>
        <dbReference type="Proteomes" id="UP000317078"/>
    </source>
</evidence>
<evidence type="ECO:0000313" key="2">
    <source>
        <dbReference type="EMBL" id="TPG46942.1"/>
    </source>
</evidence>
<accession>A0A502FC47</accession>
<dbReference type="Pfam" id="PF06210">
    <property type="entry name" value="DUF1003"/>
    <property type="match status" value="1"/>
</dbReference>
<reference evidence="2 3" key="1">
    <citation type="journal article" date="2019" name="Environ. Microbiol.">
        <title>Species interactions and distinct microbial communities in high Arctic permafrost affected cryosols are associated with the CH4 and CO2 gas fluxes.</title>
        <authorList>
            <person name="Altshuler I."/>
            <person name="Hamel J."/>
            <person name="Turney S."/>
            <person name="Magnuson E."/>
            <person name="Levesque R."/>
            <person name="Greer C."/>
            <person name="Whyte L.G."/>
        </authorList>
    </citation>
    <scope>NUCLEOTIDE SEQUENCE [LARGE SCALE GENOMIC DNA]</scope>
    <source>
        <strain evidence="2 3">S9.3B</strain>
    </source>
</reference>
<evidence type="ECO:0000256" key="1">
    <source>
        <dbReference type="SAM" id="Phobius"/>
    </source>
</evidence>
<dbReference type="Proteomes" id="UP000317078">
    <property type="component" value="Unassembled WGS sequence"/>
</dbReference>
<dbReference type="OrthoDB" id="9795736at2"/>
<sequence length="183" mass="20052">MAASTPTRTPTLPRMDPATLSGSLRRNIRALEERRQAELAAATREERVAAAITAFTGSMRFVYLHLALYGAWILANLGAVPWVPRFDPSFVILAMAASVEAIFLSTFVLISQNRMSAAADKRADLDLQISLLAEHELTKLSEVVVAIAERLEIRVAGDPEMQEVGRDVSPEAVLDAIEAEHRE</sequence>
<keyword evidence="1" id="KW-0812">Transmembrane</keyword>
<keyword evidence="1" id="KW-1133">Transmembrane helix</keyword>
<dbReference type="InterPro" id="IPR010406">
    <property type="entry name" value="DUF1003"/>
</dbReference>
<dbReference type="EMBL" id="RCZP01000038">
    <property type="protein sequence ID" value="TPG46942.1"/>
    <property type="molecule type" value="Genomic_DNA"/>
</dbReference>
<comment type="caution">
    <text evidence="2">The sequence shown here is derived from an EMBL/GenBank/DDBJ whole genome shotgun (WGS) entry which is preliminary data.</text>
</comment>
<dbReference type="AlphaFoldDB" id="A0A502FC47"/>
<organism evidence="2 3">
    <name type="scientific">Muricoccus nepalensis</name>
    <dbReference type="NCBI Taxonomy" id="1854500"/>
    <lineage>
        <taxon>Bacteria</taxon>
        <taxon>Pseudomonadati</taxon>
        <taxon>Pseudomonadota</taxon>
        <taxon>Alphaproteobacteria</taxon>
        <taxon>Acetobacterales</taxon>
        <taxon>Roseomonadaceae</taxon>
        <taxon>Muricoccus</taxon>
    </lineage>
</organism>
<name>A0A502FC47_9PROT</name>
<feature type="transmembrane region" description="Helical" evidence="1">
    <location>
        <begin position="89"/>
        <end position="110"/>
    </location>
</feature>
<feature type="transmembrane region" description="Helical" evidence="1">
    <location>
        <begin position="61"/>
        <end position="83"/>
    </location>
</feature>
<protein>
    <submittedName>
        <fullName evidence="2">DUF1003 domain-containing protein</fullName>
    </submittedName>
</protein>
<dbReference type="RefSeq" id="WP_140886340.1">
    <property type="nucleotide sequence ID" value="NZ_RCZP01000038.1"/>
</dbReference>
<keyword evidence="1" id="KW-0472">Membrane</keyword>
<gene>
    <name evidence="2" type="ORF">EAH89_24400</name>
</gene>
<keyword evidence="3" id="KW-1185">Reference proteome</keyword>
<proteinExistence type="predicted"/>